<dbReference type="GO" id="GO:0044715">
    <property type="term" value="F:8-oxo-dGDP phosphatase activity"/>
    <property type="evidence" value="ECO:0007669"/>
    <property type="project" value="UniProtKB-ARBA"/>
</dbReference>
<proteinExistence type="predicted"/>
<evidence type="ECO:0000259" key="2">
    <source>
        <dbReference type="PROSITE" id="PS51462"/>
    </source>
</evidence>
<dbReference type="SUPFAM" id="SSF55811">
    <property type="entry name" value="Nudix"/>
    <property type="match status" value="1"/>
</dbReference>
<organism evidence="3 4">
    <name type="scientific">Coniochaeta ligniaria NRRL 30616</name>
    <dbReference type="NCBI Taxonomy" id="1408157"/>
    <lineage>
        <taxon>Eukaryota</taxon>
        <taxon>Fungi</taxon>
        <taxon>Dikarya</taxon>
        <taxon>Ascomycota</taxon>
        <taxon>Pezizomycotina</taxon>
        <taxon>Sordariomycetes</taxon>
        <taxon>Sordariomycetidae</taxon>
        <taxon>Coniochaetales</taxon>
        <taxon>Coniochaetaceae</taxon>
        <taxon>Coniochaeta</taxon>
    </lineage>
</organism>
<keyword evidence="3" id="KW-0418">Kinase</keyword>
<dbReference type="Proteomes" id="UP000182658">
    <property type="component" value="Unassembled WGS sequence"/>
</dbReference>
<sequence>MAVTDEADGVCGQSILDIVKECDNFPYHNTSNPEPLETRMASTWQFFIPDDPKPYGYLTSSTVDKMPWTPDFEIISGPVKQVRLSPKSGASTPEACQVAMASLISLARETGLFPELGKRGRELYSVLGAPYPFKFDRKAHALFGLVTRGVHMTVYTHNVDGEMRIWVPQRSLDRPVYTGLFDNSVAGGVGADEAVLDALVRESAEEAGLDEGFVRRAARACGALTWFNIKDSRSGSRGMLHPGIQYVYDLEVEADVVLKPVDGEVEKFNLWDVETVRKTMAQKKFKPSSALVLLDFFIRHGMIAPEEEADYVEVVSRLHRRLPFPVGA</sequence>
<dbReference type="CDD" id="cd03676">
    <property type="entry name" value="NUDIX_Tnr3_like"/>
    <property type="match status" value="1"/>
</dbReference>
<dbReference type="PANTHER" id="PTHR13622:SF8">
    <property type="entry name" value="THIAMIN PYROPHOSPHOKINASE 1"/>
    <property type="match status" value="1"/>
</dbReference>
<dbReference type="InterPro" id="IPR000086">
    <property type="entry name" value="NUDIX_hydrolase_dom"/>
</dbReference>
<protein>
    <submittedName>
        <fullName evidence="3">Putative thiamin pyrophosphokinase</fullName>
    </submittedName>
</protein>
<dbReference type="GO" id="GO:0016301">
    <property type="term" value="F:kinase activity"/>
    <property type="evidence" value="ECO:0007669"/>
    <property type="project" value="UniProtKB-KW"/>
</dbReference>
<dbReference type="FunFam" id="3.90.79.10:FF:000019">
    <property type="entry name" value="Thiamin pyrophosphokinase, putative"/>
    <property type="match status" value="1"/>
</dbReference>
<feature type="domain" description="Nudix hydrolase" evidence="2">
    <location>
        <begin position="145"/>
        <end position="295"/>
    </location>
</feature>
<evidence type="ECO:0000313" key="3">
    <source>
        <dbReference type="EMBL" id="OIW31644.1"/>
    </source>
</evidence>
<keyword evidence="4" id="KW-1185">Reference proteome</keyword>
<dbReference type="PROSITE" id="PS51462">
    <property type="entry name" value="NUDIX"/>
    <property type="match status" value="1"/>
</dbReference>
<keyword evidence="1" id="KW-0378">Hydrolase</keyword>
<dbReference type="EMBL" id="KV875095">
    <property type="protein sequence ID" value="OIW31644.1"/>
    <property type="molecule type" value="Genomic_DNA"/>
</dbReference>
<dbReference type="InterPro" id="IPR015797">
    <property type="entry name" value="NUDIX_hydrolase-like_dom_sf"/>
</dbReference>
<name>A0A1J7JQL8_9PEZI</name>
<evidence type="ECO:0000313" key="4">
    <source>
        <dbReference type="Proteomes" id="UP000182658"/>
    </source>
</evidence>
<dbReference type="PROSITE" id="PS00893">
    <property type="entry name" value="NUDIX_BOX"/>
    <property type="match status" value="1"/>
</dbReference>
<evidence type="ECO:0000256" key="1">
    <source>
        <dbReference type="ARBA" id="ARBA00022801"/>
    </source>
</evidence>
<dbReference type="InterPro" id="IPR020084">
    <property type="entry name" value="NUDIX_hydrolase_CS"/>
</dbReference>
<dbReference type="Gene3D" id="3.90.79.10">
    <property type="entry name" value="Nucleoside Triphosphate Pyrophosphohydrolase"/>
    <property type="match status" value="1"/>
</dbReference>
<dbReference type="InParanoid" id="A0A1J7JQL8"/>
<dbReference type="OrthoDB" id="10261522at2759"/>
<dbReference type="STRING" id="1408157.A0A1J7JQL8"/>
<accession>A0A1J7JQL8</accession>
<dbReference type="Pfam" id="PF00293">
    <property type="entry name" value="NUDIX"/>
    <property type="match status" value="1"/>
</dbReference>
<dbReference type="AlphaFoldDB" id="A0A1J7JQL8"/>
<reference evidence="3 4" key="1">
    <citation type="submission" date="2016-10" db="EMBL/GenBank/DDBJ databases">
        <title>Draft genome sequence of Coniochaeta ligniaria NRRL30616, a lignocellulolytic fungus for bioabatement of inhibitors in plant biomass hydrolysates.</title>
        <authorList>
            <consortium name="DOE Joint Genome Institute"/>
            <person name="Jimenez D.J."/>
            <person name="Hector R.E."/>
            <person name="Riley R."/>
            <person name="Sun H."/>
            <person name="Grigoriev I.V."/>
            <person name="Van Elsas J.D."/>
            <person name="Nichols N.N."/>
        </authorList>
    </citation>
    <scope>NUCLEOTIDE SEQUENCE [LARGE SCALE GENOMIC DNA]</scope>
    <source>
        <strain evidence="3 4">NRRL 30616</strain>
    </source>
</reference>
<dbReference type="PANTHER" id="PTHR13622">
    <property type="entry name" value="THIAMIN PYROPHOSPHOKINASE"/>
    <property type="match status" value="1"/>
</dbReference>
<keyword evidence="3" id="KW-0808">Transferase</keyword>
<gene>
    <name evidence="3" type="ORF">CONLIGDRAFT_572617</name>
</gene>